<dbReference type="OMA" id="PVKLRCH"/>
<organism evidence="2 3">
    <name type="scientific">Thalassiosira oceanica</name>
    <name type="common">Marine diatom</name>
    <dbReference type="NCBI Taxonomy" id="159749"/>
    <lineage>
        <taxon>Eukaryota</taxon>
        <taxon>Sar</taxon>
        <taxon>Stramenopiles</taxon>
        <taxon>Ochrophyta</taxon>
        <taxon>Bacillariophyta</taxon>
        <taxon>Coscinodiscophyceae</taxon>
        <taxon>Thalassiosirophycidae</taxon>
        <taxon>Thalassiosirales</taxon>
        <taxon>Thalassiosiraceae</taxon>
        <taxon>Thalassiosira</taxon>
    </lineage>
</organism>
<evidence type="ECO:0000313" key="2">
    <source>
        <dbReference type="EMBL" id="EJK46709.1"/>
    </source>
</evidence>
<evidence type="ECO:0008006" key="4">
    <source>
        <dbReference type="Google" id="ProtNLM"/>
    </source>
</evidence>
<feature type="compositionally biased region" description="Acidic residues" evidence="1">
    <location>
        <begin position="881"/>
        <end position="893"/>
    </location>
</feature>
<proteinExistence type="predicted"/>
<dbReference type="Proteomes" id="UP000266841">
    <property type="component" value="Unassembled WGS sequence"/>
</dbReference>
<sequence length="920" mass="100112">MSTSSRQVVLCAKMHLALWMPFGTHEVSQPVSAWPSGGAAVDRPMRSDMDVRSGGNGLHGPNHPHRQTVRAGVGLGPASAVLKLRSLPSPEDKVRRQQSLFELCESLQKNQQGGKCIYSPAKRRGPIPGRNGKNKPNKPKQEPPNYNQAVPIVFDNGVAGPTNADTPVSGILLSEQLGGQLAGFEQIQQQQQQQQQRRQGFKNIPTGFNNPVQGVNGNRAVGVLGNNMAMNNNVGAGSGTVNFSAEELKEMLIMQQQRLNQQQQVHQFNQQPQIDHQMKPVLNRQPGTVQRQVNDSTAPHYLVSFPTITNPPSHGIPQEGDSEDLRSAASAKRRPGVNAGLPEANDLSLPIAKHIALLDPSNNDGNALRSCFELSTNDVLNLPHIPSDDEYCGRLCGIGYMCAPNTLPAYDRSALQAARFSELALGALTNQQAPLALELSTAIVVCLRNCARKKPVHNSCLFEVARAYLLLGIFRSFRGDFTRYFKYRRVCLTYTTQMKDVPNVESLLASVSFHDAWAYMMFNANEGLLPEIDIPRLANDSSNSSDESTDLFKAKYGCSTLPVDIAIDPTNKMWMQGSPPVFLNNEAGTVARALDGFACAVRSCCDQANTQFVEMSKSMSADTPRGSEGGGEMQIPSGAPDCSGRTPTTTAVMANENELCSRNLVLSAKALLETHSTVSGTKMKRHGLTMIGNSMSAFLVDGRDDSSASNSANEEGFTQAQIKHLLEACETVIEHPLLLHSPGPIYHMVCNAAILLCHLINGLHMSLSSNDSPNKAEAGLFDEVLDTYMSARKVISLHRKTLPVKLRCHGLPRPRIGINTDFHPSDNCRSSKPMIDLGEIPMCLCRGCQGFVLMGCSPCVAAERAMKASQNRSAEEGKVEEAEEESDGWDDLNLNDDDGWDDLNLNDDVLLGLLEKIVQS</sequence>
<reference evidence="2 3" key="1">
    <citation type="journal article" date="2012" name="Genome Biol.">
        <title>Genome and low-iron response of an oceanic diatom adapted to chronic iron limitation.</title>
        <authorList>
            <person name="Lommer M."/>
            <person name="Specht M."/>
            <person name="Roy A.S."/>
            <person name="Kraemer L."/>
            <person name="Andreson R."/>
            <person name="Gutowska M.A."/>
            <person name="Wolf J."/>
            <person name="Bergner S.V."/>
            <person name="Schilhabel M.B."/>
            <person name="Klostermeier U.C."/>
            <person name="Beiko R.G."/>
            <person name="Rosenstiel P."/>
            <person name="Hippler M."/>
            <person name="Laroche J."/>
        </authorList>
    </citation>
    <scope>NUCLEOTIDE SEQUENCE [LARGE SCALE GENOMIC DNA]</scope>
    <source>
        <strain evidence="2 3">CCMP1005</strain>
    </source>
</reference>
<protein>
    <recommendedName>
        <fullName evidence="4">Transcription factor domain-containing protein</fullName>
    </recommendedName>
</protein>
<keyword evidence="3" id="KW-1185">Reference proteome</keyword>
<feature type="region of interest" description="Disordered" evidence="1">
    <location>
        <begin position="114"/>
        <end position="146"/>
    </location>
</feature>
<gene>
    <name evidence="2" type="ORF">THAOC_34615</name>
</gene>
<feature type="region of interest" description="Disordered" evidence="1">
    <location>
        <begin position="305"/>
        <end position="341"/>
    </location>
</feature>
<feature type="region of interest" description="Disordered" evidence="1">
    <location>
        <begin position="870"/>
        <end position="893"/>
    </location>
</feature>
<feature type="region of interest" description="Disordered" evidence="1">
    <location>
        <begin position="618"/>
        <end position="644"/>
    </location>
</feature>
<dbReference type="AlphaFoldDB" id="K0R4R4"/>
<accession>K0R4R4</accession>
<evidence type="ECO:0000313" key="3">
    <source>
        <dbReference type="Proteomes" id="UP000266841"/>
    </source>
</evidence>
<dbReference type="eggNOG" id="ENOG502R87K">
    <property type="taxonomic scope" value="Eukaryota"/>
</dbReference>
<evidence type="ECO:0000256" key="1">
    <source>
        <dbReference type="SAM" id="MobiDB-lite"/>
    </source>
</evidence>
<dbReference type="OrthoDB" id="39175at2759"/>
<comment type="caution">
    <text evidence="2">The sequence shown here is derived from an EMBL/GenBank/DDBJ whole genome shotgun (WGS) entry which is preliminary data.</text>
</comment>
<name>K0R4R4_THAOC</name>
<dbReference type="EMBL" id="AGNL01047589">
    <property type="protein sequence ID" value="EJK46709.1"/>
    <property type="molecule type" value="Genomic_DNA"/>
</dbReference>